<sequence length="60" mass="6267">MIALNVRLWLAIGVVLASLALMVGTAFAQGKSTEPRPGWGFGNDNRVHTGPPGQTVKPAP</sequence>
<evidence type="ECO:0000313" key="3">
    <source>
        <dbReference type="EMBL" id="KKQ66463.1"/>
    </source>
</evidence>
<accession>A0A0G0JFL1</accession>
<reference evidence="3 4" key="1">
    <citation type="journal article" date="2015" name="Nature">
        <title>rRNA introns, odd ribosomes, and small enigmatic genomes across a large radiation of phyla.</title>
        <authorList>
            <person name="Brown C.T."/>
            <person name="Hug L.A."/>
            <person name="Thomas B.C."/>
            <person name="Sharon I."/>
            <person name="Castelle C.J."/>
            <person name="Singh A."/>
            <person name="Wilkins M.J."/>
            <person name="Williams K.H."/>
            <person name="Banfield J.F."/>
        </authorList>
    </citation>
    <scope>NUCLEOTIDE SEQUENCE [LARGE SCALE GENOMIC DNA]</scope>
</reference>
<protein>
    <submittedName>
        <fullName evidence="3">Uncharacterized protein</fullName>
    </submittedName>
</protein>
<evidence type="ECO:0000256" key="2">
    <source>
        <dbReference type="SAM" id="SignalP"/>
    </source>
</evidence>
<feature type="region of interest" description="Disordered" evidence="1">
    <location>
        <begin position="30"/>
        <end position="60"/>
    </location>
</feature>
<gene>
    <name evidence="3" type="ORF">US86_C0005G0074</name>
</gene>
<dbReference type="EMBL" id="LBUP01000005">
    <property type="protein sequence ID" value="KKQ66463.1"/>
    <property type="molecule type" value="Genomic_DNA"/>
</dbReference>
<name>A0A0G0JFL1_9BACT</name>
<evidence type="ECO:0000256" key="1">
    <source>
        <dbReference type="SAM" id="MobiDB-lite"/>
    </source>
</evidence>
<comment type="caution">
    <text evidence="3">The sequence shown here is derived from an EMBL/GenBank/DDBJ whole genome shotgun (WGS) entry which is preliminary data.</text>
</comment>
<feature type="signal peptide" evidence="2">
    <location>
        <begin position="1"/>
        <end position="28"/>
    </location>
</feature>
<proteinExistence type="predicted"/>
<dbReference type="Proteomes" id="UP000034235">
    <property type="component" value="Unassembled WGS sequence"/>
</dbReference>
<organism evidence="3 4">
    <name type="scientific">Candidatus Daviesbacteria bacterium GW2011_GWA2_38_24</name>
    <dbReference type="NCBI Taxonomy" id="1618422"/>
    <lineage>
        <taxon>Bacteria</taxon>
        <taxon>Candidatus Daviesiibacteriota</taxon>
    </lineage>
</organism>
<feature type="chain" id="PRO_5002532958" evidence="2">
    <location>
        <begin position="29"/>
        <end position="60"/>
    </location>
</feature>
<evidence type="ECO:0000313" key="4">
    <source>
        <dbReference type="Proteomes" id="UP000034235"/>
    </source>
</evidence>
<dbReference type="AlphaFoldDB" id="A0A0G0JFL1"/>
<keyword evidence="2" id="KW-0732">Signal</keyword>